<dbReference type="InterPro" id="IPR000403">
    <property type="entry name" value="PI3/4_kinase_cat_dom"/>
</dbReference>
<organism evidence="8 9">
    <name type="scientific">Romanomermis culicivorax</name>
    <name type="common">Nematode worm</name>
    <dbReference type="NCBI Taxonomy" id="13658"/>
    <lineage>
        <taxon>Eukaryota</taxon>
        <taxon>Metazoa</taxon>
        <taxon>Ecdysozoa</taxon>
        <taxon>Nematoda</taxon>
        <taxon>Enoplea</taxon>
        <taxon>Dorylaimia</taxon>
        <taxon>Mermithida</taxon>
        <taxon>Mermithoidea</taxon>
        <taxon>Mermithidae</taxon>
        <taxon>Romanomermis</taxon>
    </lineage>
</organism>
<dbReference type="GO" id="GO:0005886">
    <property type="term" value="C:plasma membrane"/>
    <property type="evidence" value="ECO:0007669"/>
    <property type="project" value="TreeGrafter"/>
</dbReference>
<dbReference type="PROSITE" id="PS51546">
    <property type="entry name" value="PI3K_RBD"/>
    <property type="match status" value="1"/>
</dbReference>
<dbReference type="SUPFAM" id="SSF56112">
    <property type="entry name" value="Protein kinase-like (PK-like)"/>
    <property type="match status" value="1"/>
</dbReference>
<dbReference type="Pfam" id="PF00454">
    <property type="entry name" value="PI3_PI4_kinase"/>
    <property type="match status" value="1"/>
</dbReference>
<dbReference type="InterPro" id="IPR000341">
    <property type="entry name" value="PI3K_Ras-bd_dom"/>
</dbReference>
<keyword evidence="2" id="KW-0067">ATP-binding</keyword>
<evidence type="ECO:0000256" key="2">
    <source>
        <dbReference type="ARBA" id="ARBA00022840"/>
    </source>
</evidence>
<dbReference type="InterPro" id="IPR035892">
    <property type="entry name" value="C2_domain_sf"/>
</dbReference>
<dbReference type="SUPFAM" id="SSF54236">
    <property type="entry name" value="Ubiquitin-like"/>
    <property type="match status" value="1"/>
</dbReference>
<feature type="domain" description="PI3K/PI4K catalytic" evidence="4">
    <location>
        <begin position="1000"/>
        <end position="1124"/>
    </location>
</feature>
<comment type="similarity">
    <text evidence="3">Belongs to the PI3/PI4-kinase family.</text>
</comment>
<dbReference type="InterPro" id="IPR042236">
    <property type="entry name" value="PI3K_accessory_sf"/>
</dbReference>
<dbReference type="OMA" id="PRRMTAN"/>
<keyword evidence="8" id="KW-1185">Reference proteome</keyword>
<dbReference type="Gene3D" id="1.25.40.70">
    <property type="entry name" value="Phosphatidylinositol 3-kinase, accessory domain (PIK)"/>
    <property type="match status" value="1"/>
</dbReference>
<evidence type="ECO:0000259" key="5">
    <source>
        <dbReference type="PROSITE" id="PS51545"/>
    </source>
</evidence>
<proteinExistence type="inferred from homology"/>
<dbReference type="Gene3D" id="3.10.20.90">
    <property type="entry name" value="Phosphatidylinositol 3-kinase Catalytic Subunit, Chain A, domain 1"/>
    <property type="match status" value="1"/>
</dbReference>
<dbReference type="PROSITE" id="PS50290">
    <property type="entry name" value="PI3_4_KINASE_3"/>
    <property type="match status" value="1"/>
</dbReference>
<dbReference type="Gene3D" id="2.60.40.150">
    <property type="entry name" value="C2 domain"/>
    <property type="match status" value="1"/>
</dbReference>
<dbReference type="GO" id="GO:0043491">
    <property type="term" value="P:phosphatidylinositol 3-kinase/protein kinase B signal transduction"/>
    <property type="evidence" value="ECO:0007669"/>
    <property type="project" value="TreeGrafter"/>
</dbReference>
<dbReference type="SMART" id="SM00144">
    <property type="entry name" value="PI3K_rbd"/>
    <property type="match status" value="1"/>
</dbReference>
<evidence type="ECO:0000313" key="9">
    <source>
        <dbReference type="WBParaSite" id="nRc.2.0.1.t36566-RA"/>
    </source>
</evidence>
<dbReference type="InterPro" id="IPR029071">
    <property type="entry name" value="Ubiquitin-like_domsf"/>
</dbReference>
<dbReference type="WBParaSite" id="nRc.2.0.1.t36566-RA">
    <property type="protein sequence ID" value="nRc.2.0.1.t36566-RA"/>
    <property type="gene ID" value="nRc.2.0.1.g36566"/>
</dbReference>
<reference evidence="9" key="1">
    <citation type="submission" date="2022-11" db="UniProtKB">
        <authorList>
            <consortium name="WormBaseParasite"/>
        </authorList>
    </citation>
    <scope>IDENTIFICATION</scope>
</reference>
<name>A0A915KEW3_ROMCU</name>
<dbReference type="PROSITE" id="PS51547">
    <property type="entry name" value="C2_PI3K"/>
    <property type="match status" value="1"/>
</dbReference>
<dbReference type="InterPro" id="IPR016024">
    <property type="entry name" value="ARM-type_fold"/>
</dbReference>
<dbReference type="Pfam" id="PF00792">
    <property type="entry name" value="PI3K_C2"/>
    <property type="match status" value="1"/>
</dbReference>
<dbReference type="Pfam" id="PF00613">
    <property type="entry name" value="PI3Ka"/>
    <property type="match status" value="1"/>
</dbReference>
<evidence type="ECO:0000313" key="8">
    <source>
        <dbReference type="Proteomes" id="UP000887565"/>
    </source>
</evidence>
<dbReference type="GO" id="GO:0016477">
    <property type="term" value="P:cell migration"/>
    <property type="evidence" value="ECO:0007669"/>
    <property type="project" value="TreeGrafter"/>
</dbReference>
<dbReference type="PROSITE" id="PS51545">
    <property type="entry name" value="PIK_HELICAL"/>
    <property type="match status" value="1"/>
</dbReference>
<evidence type="ECO:0000259" key="7">
    <source>
        <dbReference type="PROSITE" id="PS51547"/>
    </source>
</evidence>
<evidence type="ECO:0000259" key="4">
    <source>
        <dbReference type="PROSITE" id="PS50290"/>
    </source>
</evidence>
<feature type="domain" description="PI3K-RBD" evidence="6">
    <location>
        <begin position="316"/>
        <end position="418"/>
    </location>
</feature>
<dbReference type="GO" id="GO:0005737">
    <property type="term" value="C:cytoplasm"/>
    <property type="evidence" value="ECO:0007669"/>
    <property type="project" value="TreeGrafter"/>
</dbReference>
<evidence type="ECO:0000256" key="3">
    <source>
        <dbReference type="PROSITE-ProRule" id="PRU00880"/>
    </source>
</evidence>
<protein>
    <submittedName>
        <fullName evidence="9">Uncharacterized protein</fullName>
    </submittedName>
</protein>
<dbReference type="GO" id="GO:0035005">
    <property type="term" value="F:1-phosphatidylinositol-4-phosphate 3-kinase activity"/>
    <property type="evidence" value="ECO:0007669"/>
    <property type="project" value="TreeGrafter"/>
</dbReference>
<dbReference type="GO" id="GO:0016303">
    <property type="term" value="F:1-phosphatidylinositol-3-kinase activity"/>
    <property type="evidence" value="ECO:0007669"/>
    <property type="project" value="TreeGrafter"/>
</dbReference>
<dbReference type="InterPro" id="IPR002420">
    <property type="entry name" value="PI3K-type_C2_dom"/>
</dbReference>
<accession>A0A915KEW3</accession>
<dbReference type="SUPFAM" id="SSF49562">
    <property type="entry name" value="C2 domain (Calcium/lipid-binding domain, CaLB)"/>
    <property type="match status" value="1"/>
</dbReference>
<feature type="domain" description="PIK helical" evidence="5">
    <location>
        <begin position="820"/>
        <end position="996"/>
    </location>
</feature>
<dbReference type="GO" id="GO:0048015">
    <property type="term" value="P:phosphatidylinositol-mediated signaling"/>
    <property type="evidence" value="ECO:0007669"/>
    <property type="project" value="TreeGrafter"/>
</dbReference>
<dbReference type="PANTHER" id="PTHR10048:SF14">
    <property type="entry name" value="LD28067P"/>
    <property type="match status" value="1"/>
</dbReference>
<dbReference type="CDD" id="cd04012">
    <property type="entry name" value="C2A_PI3K_class_II"/>
    <property type="match status" value="1"/>
</dbReference>
<sequence length="1124" mass="129136">MMKTNRRLLNSKRSKFYKNFEEFPPLLHILDTAMIGANDDDVVKKIDDEPDLINLKSADVLTEAKLQRVRAVLNPKLCNNTCDYQTYNKYVNNISFDDQSNLNQQSTTIRASPRRMTANNIYDYQAVPVTNQSDFRIKLSTENRIRQNQNQHVVDQPERNPERPPRSHHILTTRYLYPVLSSNDDASVSKNIVDEFDPLALNKAKSDVKLTSEKCQDVIRSPVRRNSESDKVGKIVETGFRSAKFDDLKDYNVEFDVSNVKFKAKQSETEKRLMKLLTVLWNNIDSESDESLMAIQKWARNVIISPRVTHPLPNGLTSIKLSVKKTFLNTFTEAAENFEDQIVVFTCDVDSPIEQIVAHVFYALDEISRRSSGENPEDFALKVSGLDEFLLPLTRLSDYAYVHNCAKFDKDVSLDFVAVPCYADEKSNTEEFQFSDENAVKVADISITFETFLRELYKFINQIAKHEYIQASGVKQSIRMLSVMLHNILPFDLANALEQLCDFGQKIAEKRKTKQSIRRASGVSTTTEDVNCRLPDVAHAKRLARSLFDCVLKFAKTYIESSTACFDFLDQIDVEQQKSTKEISDLEENFIVRIESVHNLDPSDLEKYESFYVVSYLTHGVSELSSVLKTDNAQVINGKDTKEMIKLKEHSQMKLTDLSTFLRFDAWLTFDRNLICTLPRESRLCLILYGTRIEEVTDNSNANGQSSQSEPHIRSITEIQLCWTTVPLFDVSSFLVQGSYFLSTSNKSTVEPYGPHPCLSESNKYLPVFLVQFPSFDLNYHFPQIHVQSLPNDDATAENSFTSAKPFDSLDIDQQQLLEDIIRHGSSVYDFSEITFSCFHVDSTTLDIDDKELLWEKRFYLAEKPEAFHLVLRSSMSWDWAFLTNIYALIPLWKALTAGQALGLLMPEFPDDQIRKAALKWLESSGPDECCDILPQLTEALSYETYDDSHLSELLLRWSVENRRFGYNFFWQLEERLDRKNLFSRRCAFLQISLFKLLGAQFQQIVMKQRNLIKKMDEIAAELKNCKDNERKLGDDLRQDSFVLQMMRLMDSLWLKENLDLRMLIYQCLSTGHKRGIIEIVPNCVTLREIHVLEGGVTGALKDNLIGKLSNDTAKCYLPSHPLA</sequence>
<feature type="domain" description="C2 PI3K-type" evidence="7">
    <location>
        <begin position="586"/>
        <end position="783"/>
    </location>
</feature>
<dbReference type="GO" id="GO:0005942">
    <property type="term" value="C:phosphatidylinositol 3-kinase complex"/>
    <property type="evidence" value="ECO:0007669"/>
    <property type="project" value="TreeGrafter"/>
</dbReference>
<dbReference type="Proteomes" id="UP000887565">
    <property type="component" value="Unplaced"/>
</dbReference>
<dbReference type="PANTHER" id="PTHR10048">
    <property type="entry name" value="PHOSPHATIDYLINOSITOL KINASE"/>
    <property type="match status" value="1"/>
</dbReference>
<dbReference type="InterPro" id="IPR015433">
    <property type="entry name" value="PI3/4_kinase"/>
</dbReference>
<dbReference type="Gene3D" id="3.30.1010.10">
    <property type="entry name" value="Phosphatidylinositol 3-kinase Catalytic Subunit, Chain A, domain 4"/>
    <property type="match status" value="1"/>
</dbReference>
<dbReference type="AlphaFoldDB" id="A0A915KEW3"/>
<evidence type="ECO:0000256" key="1">
    <source>
        <dbReference type="ARBA" id="ARBA00022741"/>
    </source>
</evidence>
<dbReference type="Pfam" id="PF00794">
    <property type="entry name" value="PI3K_rbd"/>
    <property type="match status" value="1"/>
</dbReference>
<dbReference type="SUPFAM" id="SSF48371">
    <property type="entry name" value="ARM repeat"/>
    <property type="match status" value="1"/>
</dbReference>
<dbReference type="InterPro" id="IPR011009">
    <property type="entry name" value="Kinase-like_dom_sf"/>
</dbReference>
<dbReference type="GO" id="GO:0005524">
    <property type="term" value="F:ATP binding"/>
    <property type="evidence" value="ECO:0007669"/>
    <property type="project" value="UniProtKB-KW"/>
</dbReference>
<evidence type="ECO:0000259" key="6">
    <source>
        <dbReference type="PROSITE" id="PS51546"/>
    </source>
</evidence>
<keyword evidence="1" id="KW-0547">Nucleotide-binding</keyword>
<dbReference type="SMART" id="SM00145">
    <property type="entry name" value="PI3Ka"/>
    <property type="match status" value="1"/>
</dbReference>
<dbReference type="InterPro" id="IPR001263">
    <property type="entry name" value="PI3K_accessory_dom"/>
</dbReference>